<dbReference type="RefSeq" id="WP_058867360.1">
    <property type="nucleotide sequence ID" value="NZ_CP072642.1"/>
</dbReference>
<evidence type="ECO:0000313" key="4">
    <source>
        <dbReference type="Proteomes" id="UP000677668"/>
    </source>
</evidence>
<keyword evidence="4" id="KW-1185">Reference proteome</keyword>
<dbReference type="EMBL" id="CP072642">
    <property type="protein sequence ID" value="QUV94867.1"/>
    <property type="molecule type" value="Genomic_DNA"/>
</dbReference>
<keyword evidence="2" id="KW-1133">Transmembrane helix</keyword>
<gene>
    <name evidence="3" type="ORF">J8C05_05370</name>
</gene>
<protein>
    <submittedName>
        <fullName evidence="3">Uncharacterized protein</fullName>
    </submittedName>
</protein>
<dbReference type="Proteomes" id="UP000677668">
    <property type="component" value="Chromosome 1"/>
</dbReference>
<keyword evidence="2" id="KW-0812">Transmembrane</keyword>
<feature type="transmembrane region" description="Helical" evidence="2">
    <location>
        <begin position="67"/>
        <end position="92"/>
    </location>
</feature>
<feature type="region of interest" description="Disordered" evidence="1">
    <location>
        <begin position="1"/>
        <end position="40"/>
    </location>
</feature>
<evidence type="ECO:0000256" key="1">
    <source>
        <dbReference type="SAM" id="MobiDB-lite"/>
    </source>
</evidence>
<keyword evidence="2" id="KW-0472">Membrane</keyword>
<proteinExistence type="predicted"/>
<evidence type="ECO:0000256" key="2">
    <source>
        <dbReference type="SAM" id="Phobius"/>
    </source>
</evidence>
<evidence type="ECO:0000313" key="3">
    <source>
        <dbReference type="EMBL" id="QUV94867.1"/>
    </source>
</evidence>
<feature type="compositionally biased region" description="Low complexity" evidence="1">
    <location>
        <begin position="23"/>
        <end position="37"/>
    </location>
</feature>
<accession>A0ABX8B439</accession>
<name>A0ABX8B439_9BACT</name>
<sequence length="100" mass="10530">MPMPDAPEVLTPAADTTGSVTEDAAPAAAPAQDAAGATREEESFRQLIRDFVLGNSQNPDDMPGLRFYVVFAGMLALALGGVAVVAILLGLVQWVRSFFH</sequence>
<reference evidence="3 4" key="1">
    <citation type="submission" date="2021-03" db="EMBL/GenBank/DDBJ databases">
        <title>Genomic and phenotypic characterization of Chloracidobacterium isolates provides evidence for multiple species.</title>
        <authorList>
            <person name="Saini M.K."/>
            <person name="Costas A.M.G."/>
            <person name="Tank M."/>
            <person name="Bryant D.A."/>
        </authorList>
    </citation>
    <scope>NUCLEOTIDE SEQUENCE [LARGE SCALE GENOMIC DNA]</scope>
    <source>
        <strain evidence="3 4">N</strain>
    </source>
</reference>
<organism evidence="3 4">
    <name type="scientific">Chloracidobacterium sp. N</name>
    <dbReference type="NCBI Taxonomy" id="2821540"/>
    <lineage>
        <taxon>Bacteria</taxon>
        <taxon>Pseudomonadati</taxon>
        <taxon>Acidobacteriota</taxon>
        <taxon>Terriglobia</taxon>
        <taxon>Terriglobales</taxon>
        <taxon>Acidobacteriaceae</taxon>
        <taxon>Chloracidobacterium</taxon>
        <taxon>Chloracidobacterium aggregatum</taxon>
    </lineage>
</organism>